<evidence type="ECO:0000313" key="6">
    <source>
        <dbReference type="Proteomes" id="UP001244136"/>
    </source>
</evidence>
<dbReference type="SUPFAM" id="SSF46785">
    <property type="entry name" value="Winged helix' DNA-binding domain"/>
    <property type="match status" value="1"/>
</dbReference>
<feature type="domain" description="HTH gntR-type" evidence="4">
    <location>
        <begin position="7"/>
        <end position="75"/>
    </location>
</feature>
<evidence type="ECO:0000313" key="5">
    <source>
        <dbReference type="EMBL" id="WGT48232.1"/>
    </source>
</evidence>
<proteinExistence type="predicted"/>
<dbReference type="PANTHER" id="PTHR38445:SF6">
    <property type="entry name" value="GNTR-FAMILY TRANSCRIPTIONAL REGULATOR"/>
    <property type="match status" value="1"/>
</dbReference>
<evidence type="ECO:0000256" key="2">
    <source>
        <dbReference type="ARBA" id="ARBA00023125"/>
    </source>
</evidence>
<dbReference type="InterPro" id="IPR000524">
    <property type="entry name" value="Tscrpt_reg_HTH_GntR"/>
</dbReference>
<dbReference type="InterPro" id="IPR036390">
    <property type="entry name" value="WH_DNA-bd_sf"/>
</dbReference>
<keyword evidence="2" id="KW-0238">DNA-binding</keyword>
<reference evidence="5 6" key="1">
    <citation type="journal article" date="2008" name="Int. J. Syst. Evol. Microbiol.">
        <title>Tessaracoccus flavescens sp. nov., isolated from marine sediment.</title>
        <authorList>
            <person name="Lee D.W."/>
            <person name="Lee S.D."/>
        </authorList>
    </citation>
    <scope>NUCLEOTIDE SEQUENCE [LARGE SCALE GENOMIC DNA]</scope>
    <source>
        <strain evidence="5 6">T21</strain>
    </source>
</reference>
<evidence type="ECO:0000256" key="3">
    <source>
        <dbReference type="ARBA" id="ARBA00023163"/>
    </source>
</evidence>
<name>A0ABY8Q1B9_9ACTN</name>
<dbReference type="PROSITE" id="PS50949">
    <property type="entry name" value="HTH_GNTR"/>
    <property type="match status" value="1"/>
</dbReference>
<sequence>MEFDPSVPIWLQLTGEFTRRVVTGSWLPGEKIPAVRELAVDLKVNPNTVQRALAELERSGLTRTERTAGRFVTDDLAAIDAARRGLAAEAAIDYARRADGLGMGLAAARELLSQEWPGATQEGDAR</sequence>
<dbReference type="Proteomes" id="UP001244136">
    <property type="component" value="Chromosome"/>
</dbReference>
<dbReference type="RefSeq" id="WP_281145876.1">
    <property type="nucleotide sequence ID" value="NZ_CP123967.1"/>
</dbReference>
<evidence type="ECO:0000256" key="1">
    <source>
        <dbReference type="ARBA" id="ARBA00023015"/>
    </source>
</evidence>
<keyword evidence="6" id="KW-1185">Reference proteome</keyword>
<dbReference type="EMBL" id="CP123967">
    <property type="protein sequence ID" value="WGT48232.1"/>
    <property type="molecule type" value="Genomic_DNA"/>
</dbReference>
<dbReference type="PANTHER" id="PTHR38445">
    <property type="entry name" value="HTH-TYPE TRANSCRIPTIONAL REPRESSOR YTRA"/>
    <property type="match status" value="1"/>
</dbReference>
<dbReference type="CDD" id="cd07377">
    <property type="entry name" value="WHTH_GntR"/>
    <property type="match status" value="1"/>
</dbReference>
<keyword evidence="1" id="KW-0805">Transcription regulation</keyword>
<dbReference type="Gene3D" id="1.10.10.10">
    <property type="entry name" value="Winged helix-like DNA-binding domain superfamily/Winged helix DNA-binding domain"/>
    <property type="match status" value="1"/>
</dbReference>
<protein>
    <submittedName>
        <fullName evidence="5">GntR family transcriptional regulator</fullName>
    </submittedName>
</protein>
<evidence type="ECO:0000259" key="4">
    <source>
        <dbReference type="PROSITE" id="PS50949"/>
    </source>
</evidence>
<accession>A0ABY8Q1B9</accession>
<gene>
    <name evidence="5" type="ORF">QH948_05635</name>
</gene>
<organism evidence="5 6">
    <name type="scientific">Tessaracoccus lacteus</name>
    <dbReference type="NCBI Taxonomy" id="3041766"/>
    <lineage>
        <taxon>Bacteria</taxon>
        <taxon>Bacillati</taxon>
        <taxon>Actinomycetota</taxon>
        <taxon>Actinomycetes</taxon>
        <taxon>Propionibacteriales</taxon>
        <taxon>Propionibacteriaceae</taxon>
        <taxon>Tessaracoccus</taxon>
    </lineage>
</organism>
<dbReference type="Pfam" id="PF00392">
    <property type="entry name" value="GntR"/>
    <property type="match status" value="1"/>
</dbReference>
<dbReference type="SMART" id="SM00345">
    <property type="entry name" value="HTH_GNTR"/>
    <property type="match status" value="1"/>
</dbReference>
<keyword evidence="3" id="KW-0804">Transcription</keyword>
<dbReference type="InterPro" id="IPR036388">
    <property type="entry name" value="WH-like_DNA-bd_sf"/>
</dbReference>